<keyword evidence="4" id="KW-0732">Signal</keyword>
<feature type="chain" id="PRO_5002780166" evidence="4">
    <location>
        <begin position="24"/>
        <end position="410"/>
    </location>
</feature>
<reference evidence="6" key="1">
    <citation type="journal article" date="2008" name="Curr. Genet.">
        <title>Characterisation of a Trichoderma hamatum monooxygenase gene involved in antagonistic activity against fungal plant pathogens.</title>
        <authorList>
            <person name="Carpenter M.A."/>
            <person name="Ridgway H.J."/>
            <person name="Stringer A.M."/>
            <person name="Hay A.J."/>
            <person name="Stewart A."/>
        </authorList>
    </citation>
    <scope>NUCLEOTIDE SEQUENCE</scope>
    <source>
        <strain evidence="6">LU593</strain>
    </source>
</reference>
<dbReference type="FunFam" id="3.50.50.60:FF:000156">
    <property type="entry name" value="Salicylate hydroxylase, putative"/>
    <property type="match status" value="1"/>
</dbReference>
<dbReference type="SUPFAM" id="SSF51905">
    <property type="entry name" value="FAD/NAD(P)-binding domain"/>
    <property type="match status" value="1"/>
</dbReference>
<organism evidence="6">
    <name type="scientific">Trichoderma hamatum</name>
    <dbReference type="NCBI Taxonomy" id="49224"/>
    <lineage>
        <taxon>Eukaryota</taxon>
        <taxon>Fungi</taxon>
        <taxon>Dikarya</taxon>
        <taxon>Ascomycota</taxon>
        <taxon>Pezizomycotina</taxon>
        <taxon>Sordariomycetes</taxon>
        <taxon>Hypocreomycetidae</taxon>
        <taxon>Hypocreales</taxon>
        <taxon>Hypocreaceae</taxon>
        <taxon>Trichoderma</taxon>
    </lineage>
</organism>
<evidence type="ECO:0000259" key="5">
    <source>
        <dbReference type="Pfam" id="PF01494"/>
    </source>
</evidence>
<keyword evidence="3" id="KW-0560">Oxidoreductase</keyword>
<evidence type="ECO:0000256" key="4">
    <source>
        <dbReference type="SAM" id="SignalP"/>
    </source>
</evidence>
<dbReference type="GO" id="GO:0071949">
    <property type="term" value="F:FAD binding"/>
    <property type="evidence" value="ECO:0007669"/>
    <property type="project" value="InterPro"/>
</dbReference>
<dbReference type="Pfam" id="PF01494">
    <property type="entry name" value="FAD_binding_3"/>
    <property type="match status" value="1"/>
</dbReference>
<dbReference type="GO" id="GO:0004497">
    <property type="term" value="F:monooxygenase activity"/>
    <property type="evidence" value="ECO:0007669"/>
    <property type="project" value="UniProtKB-KW"/>
</dbReference>
<dbReference type="PANTHER" id="PTHR46720:SF1">
    <property type="entry name" value="HYDROXYLASE, PUTATIVE (AFU_ORTHOLOGUE AFUA_8G06050)-RELATED"/>
    <property type="match status" value="1"/>
</dbReference>
<sequence length="410" mass="45484">MTSPATGVAIIGAGLSGLTLALALHHQNIPCTIYESREASLDIGGAIMLSPNALKILDALGIYKNISPLGYHFEKLYFHSEDDKSVDDFDFGSQEKHGYKALRIYRYELINVLVSMVREAGIPVEYQKKFDHVVSESSTSVTWTFADGSTSSAKLLVGADGIHSRVRKHLYPDLTPKFTNMIGVTAAVPRAQLQEKPNYPLPVTIMSPKHGAFVIAPQLADGSEVLIGKQRRLQQEYDRAGWDELMNNKAWCVDFLREGSADFPPIVANAVSNIPLKGINLWPFYLVPKLDTWAKGRVVILGDAAHAIPPTAGQGVNQAFEDVYTFAGIVAKVQQKKQSKDDKEDAVRIGNALKNWQLGRQARVDKVLDLNDQLNKRRLPDAVKDGVFEPFDMEWLYGIDFDQMIAEWAT</sequence>
<dbReference type="PANTHER" id="PTHR46720">
    <property type="entry name" value="HYDROXYLASE, PUTATIVE (AFU_ORTHOLOGUE AFUA_3G01460)-RELATED"/>
    <property type="match status" value="1"/>
</dbReference>
<evidence type="ECO:0000313" key="6">
    <source>
        <dbReference type="EMBL" id="ABX82664.1"/>
    </source>
</evidence>
<dbReference type="EMBL" id="EU124654">
    <property type="protein sequence ID" value="ABX82664.1"/>
    <property type="molecule type" value="Genomic_DNA"/>
</dbReference>
<evidence type="ECO:0000256" key="1">
    <source>
        <dbReference type="ARBA" id="ARBA00022630"/>
    </source>
</evidence>
<keyword evidence="6" id="KW-0503">Monooxygenase</keyword>
<dbReference type="InterPro" id="IPR002938">
    <property type="entry name" value="FAD-bd"/>
</dbReference>
<name>B2KSD0_TRIHM</name>
<protein>
    <submittedName>
        <fullName evidence="6">Monooxygenase</fullName>
    </submittedName>
</protein>
<dbReference type="Gene3D" id="3.50.50.60">
    <property type="entry name" value="FAD/NAD(P)-binding domain"/>
    <property type="match status" value="1"/>
</dbReference>
<dbReference type="AlphaFoldDB" id="B2KSD0"/>
<keyword evidence="2" id="KW-0274">FAD</keyword>
<feature type="signal peptide" evidence="4">
    <location>
        <begin position="1"/>
        <end position="23"/>
    </location>
</feature>
<keyword evidence="1" id="KW-0285">Flavoprotein</keyword>
<gene>
    <name evidence="6" type="primary">G3</name>
</gene>
<accession>B2KSD0</accession>
<proteinExistence type="predicted"/>
<dbReference type="GO" id="GO:0044550">
    <property type="term" value="P:secondary metabolite biosynthetic process"/>
    <property type="evidence" value="ECO:0007669"/>
    <property type="project" value="TreeGrafter"/>
</dbReference>
<feature type="domain" description="FAD-binding" evidence="5">
    <location>
        <begin position="6"/>
        <end position="335"/>
    </location>
</feature>
<dbReference type="PRINTS" id="PR00420">
    <property type="entry name" value="RNGMNOXGNASE"/>
</dbReference>
<evidence type="ECO:0000256" key="3">
    <source>
        <dbReference type="ARBA" id="ARBA00023002"/>
    </source>
</evidence>
<evidence type="ECO:0000256" key="2">
    <source>
        <dbReference type="ARBA" id="ARBA00022827"/>
    </source>
</evidence>
<dbReference type="InterPro" id="IPR051104">
    <property type="entry name" value="FAD_monoxygenase"/>
</dbReference>
<dbReference type="InterPro" id="IPR036188">
    <property type="entry name" value="FAD/NAD-bd_sf"/>
</dbReference>